<comment type="similarity">
    <text evidence="1">Belongs to the ABC transporter superfamily.</text>
</comment>
<dbReference type="Gene3D" id="3.40.50.300">
    <property type="entry name" value="P-loop containing nucleotide triphosphate hydrolases"/>
    <property type="match status" value="1"/>
</dbReference>
<keyword evidence="2" id="KW-0813">Transport</keyword>
<evidence type="ECO:0000256" key="2">
    <source>
        <dbReference type="ARBA" id="ARBA00022448"/>
    </source>
</evidence>
<dbReference type="PROSITE" id="PS50893">
    <property type="entry name" value="ABC_TRANSPORTER_2"/>
    <property type="match status" value="1"/>
</dbReference>
<dbReference type="PANTHER" id="PTHR46743">
    <property type="entry name" value="TEICHOIC ACIDS EXPORT ATP-BINDING PROTEIN TAGH"/>
    <property type="match status" value="1"/>
</dbReference>
<gene>
    <name evidence="7" type="ORF">RQP50_26445</name>
</gene>
<evidence type="ECO:0000313" key="8">
    <source>
        <dbReference type="Proteomes" id="UP001250538"/>
    </source>
</evidence>
<keyword evidence="8" id="KW-1185">Reference proteome</keyword>
<feature type="domain" description="ABC transporter" evidence="6">
    <location>
        <begin position="21"/>
        <end position="245"/>
    </location>
</feature>
<keyword evidence="3" id="KW-0547">Nucleotide-binding</keyword>
<dbReference type="SMART" id="SM00382">
    <property type="entry name" value="AAA"/>
    <property type="match status" value="1"/>
</dbReference>
<dbReference type="CDD" id="cd03220">
    <property type="entry name" value="ABC_KpsT_Wzt"/>
    <property type="match status" value="1"/>
</dbReference>
<dbReference type="InterPro" id="IPR027417">
    <property type="entry name" value="P-loop_NTPase"/>
</dbReference>
<dbReference type="InterPro" id="IPR003593">
    <property type="entry name" value="AAA+_ATPase"/>
</dbReference>
<dbReference type="EMBL" id="JAVYAA010000009">
    <property type="protein sequence ID" value="MDT8979779.1"/>
    <property type="molecule type" value="Genomic_DNA"/>
</dbReference>
<dbReference type="InterPro" id="IPR011042">
    <property type="entry name" value="6-blade_b-propeller_TolB-like"/>
</dbReference>
<dbReference type="InterPro" id="IPR015860">
    <property type="entry name" value="ABC_transpr_TagH-like"/>
</dbReference>
<dbReference type="GO" id="GO:0005524">
    <property type="term" value="F:ATP binding"/>
    <property type="evidence" value="ECO:0007669"/>
    <property type="project" value="UniProtKB-KW"/>
</dbReference>
<evidence type="ECO:0000256" key="4">
    <source>
        <dbReference type="ARBA" id="ARBA00022840"/>
    </source>
</evidence>
<dbReference type="GO" id="GO:0140359">
    <property type="term" value="F:ABC-type transporter activity"/>
    <property type="evidence" value="ECO:0007669"/>
    <property type="project" value="InterPro"/>
</dbReference>
<evidence type="ECO:0000256" key="1">
    <source>
        <dbReference type="ARBA" id="ARBA00005417"/>
    </source>
</evidence>
<dbReference type="RefSeq" id="WP_315747215.1">
    <property type="nucleotide sequence ID" value="NZ_JAVYAA010000009.1"/>
</dbReference>
<reference evidence="8" key="1">
    <citation type="submission" date="2023-09" db="EMBL/GenBank/DDBJ databases">
        <title>Paenibacillus sp. chi10 Genome sequencing and assembly.</title>
        <authorList>
            <person name="Kim I."/>
        </authorList>
    </citation>
    <scope>NUCLEOTIDE SEQUENCE [LARGE SCALE GENOMIC DNA]</scope>
    <source>
        <strain evidence="8">chi10</strain>
    </source>
</reference>
<dbReference type="InterPro" id="IPR050683">
    <property type="entry name" value="Bact_Polysacc_Export_ATP-bd"/>
</dbReference>
<dbReference type="InterPro" id="IPR003439">
    <property type="entry name" value="ABC_transporter-like_ATP-bd"/>
</dbReference>
<evidence type="ECO:0000256" key="3">
    <source>
        <dbReference type="ARBA" id="ARBA00022741"/>
    </source>
</evidence>
<name>A0AAJ2K3K6_9BACL</name>
<evidence type="ECO:0000259" key="6">
    <source>
        <dbReference type="PROSITE" id="PS50893"/>
    </source>
</evidence>
<sequence>MIELSNISMKFRMANDRIMSLKEFVVKKLTGKLEYKEFVALNGVSFSIKKGEVVGIVGGNGAGKSTLLKIISGILSPNQGTVSVKGSIAPMLELGAGFDFDLTAKENIFLNGAVLGYSKEYLESKYDEIVEFSELEEFMDVPVRNFSSGMTMRLAFSIATLVNPDVLIVDEILSVGDAHFQKKSSQRMRELIHGGATVILVSHSIEQIREMCSRVIWLERGKVKMIGNTVEVSNAYMSSMNYYEKKENETVSVDRYQERLYSPTYITKFNESYFIVDCWHHRIIYSDSITAPLENWNTVEVLFHNPHIIASDGEVLLIDDSKNDTIKVIRQEGTSFVEIQSLTNIGQQPNKIVYDSKSGLFYGLSASSQHVFVLRNTGEKVIIEKVVKPEYLGSAYIRSFSIIDGKMYFVSGPGKIIVAEIADLSFNLIDEYTVPFELLGMNDIAKIGSYFYITVYQTGNGEIEPRLIRIKDLNQLETNCEDIYDLLGLKGVPYYFSFINDRVFLTEIDNYSSIKSFTIIDDQISDIQVHFDIGQASTASKKRRELK</sequence>
<proteinExistence type="inferred from homology"/>
<keyword evidence="5" id="KW-1278">Translocase</keyword>
<accession>A0AAJ2K3K6</accession>
<dbReference type="Gene3D" id="2.120.10.30">
    <property type="entry name" value="TolB, C-terminal domain"/>
    <property type="match status" value="1"/>
</dbReference>
<evidence type="ECO:0000256" key="5">
    <source>
        <dbReference type="ARBA" id="ARBA00022967"/>
    </source>
</evidence>
<dbReference type="SUPFAM" id="SSF63825">
    <property type="entry name" value="YWTD domain"/>
    <property type="match status" value="1"/>
</dbReference>
<dbReference type="GO" id="GO:0016020">
    <property type="term" value="C:membrane"/>
    <property type="evidence" value="ECO:0007669"/>
    <property type="project" value="InterPro"/>
</dbReference>
<dbReference type="GO" id="GO:0016887">
    <property type="term" value="F:ATP hydrolysis activity"/>
    <property type="evidence" value="ECO:0007669"/>
    <property type="project" value="InterPro"/>
</dbReference>
<protein>
    <submittedName>
        <fullName evidence="7">ABC transporter ATP-binding protein</fullName>
    </submittedName>
</protein>
<dbReference type="AlphaFoldDB" id="A0AAJ2K3K6"/>
<comment type="caution">
    <text evidence="7">The sequence shown here is derived from an EMBL/GenBank/DDBJ whole genome shotgun (WGS) entry which is preliminary data.</text>
</comment>
<organism evidence="7 8">
    <name type="scientific">Paenibacillus suaedae</name>
    <dbReference type="NCBI Taxonomy" id="3077233"/>
    <lineage>
        <taxon>Bacteria</taxon>
        <taxon>Bacillati</taxon>
        <taxon>Bacillota</taxon>
        <taxon>Bacilli</taxon>
        <taxon>Bacillales</taxon>
        <taxon>Paenibacillaceae</taxon>
        <taxon>Paenibacillus</taxon>
    </lineage>
</organism>
<dbReference type="PANTHER" id="PTHR46743:SF2">
    <property type="entry name" value="TEICHOIC ACIDS EXPORT ATP-BINDING PROTEIN TAGH"/>
    <property type="match status" value="1"/>
</dbReference>
<dbReference type="Proteomes" id="UP001250538">
    <property type="component" value="Unassembled WGS sequence"/>
</dbReference>
<evidence type="ECO:0000313" key="7">
    <source>
        <dbReference type="EMBL" id="MDT8979779.1"/>
    </source>
</evidence>
<dbReference type="Pfam" id="PF00005">
    <property type="entry name" value="ABC_tran"/>
    <property type="match status" value="1"/>
</dbReference>
<dbReference type="SUPFAM" id="SSF52540">
    <property type="entry name" value="P-loop containing nucleoside triphosphate hydrolases"/>
    <property type="match status" value="1"/>
</dbReference>
<keyword evidence="4 7" id="KW-0067">ATP-binding</keyword>